<keyword evidence="2 3" id="KW-0456">Lyase</keyword>
<dbReference type="GO" id="GO:0046872">
    <property type="term" value="F:metal ion binding"/>
    <property type="evidence" value="ECO:0007669"/>
    <property type="project" value="UniProtKB-KW"/>
</dbReference>
<feature type="region of interest" description="Phosphopantothenoylcysteine decarboxylase" evidence="3">
    <location>
        <begin position="1"/>
        <end position="191"/>
    </location>
</feature>
<evidence type="ECO:0000259" key="5">
    <source>
        <dbReference type="Pfam" id="PF02441"/>
    </source>
</evidence>
<comment type="cofactor">
    <cofactor evidence="3">
        <name>FMN</name>
        <dbReference type="ChEBI" id="CHEBI:58210"/>
    </cofactor>
    <text evidence="3">Binds 1 FMN per subunit.</text>
</comment>
<comment type="function">
    <text evidence="4">Catalyzes two steps in the biosynthesis of coenzyme A. In the first step cysteine is conjugated to 4'-phosphopantothenate to form 4-phosphopantothenoylcysteine, in the latter compound is decarboxylated to form 4'-phosphopantotheine.</text>
</comment>
<feature type="binding site" evidence="3">
    <location>
        <position position="280"/>
    </location>
    <ligand>
        <name>CTP</name>
        <dbReference type="ChEBI" id="CHEBI:37563"/>
    </ligand>
</feature>
<dbReference type="Proteomes" id="UP000031397">
    <property type="component" value="Unassembled WGS sequence"/>
</dbReference>
<feature type="domain" description="DNA/pantothenate metabolism flavoprotein C-terminal" evidence="6">
    <location>
        <begin position="187"/>
        <end position="398"/>
    </location>
</feature>
<dbReference type="InterPro" id="IPR035929">
    <property type="entry name" value="CoaB-like_sf"/>
</dbReference>
<dbReference type="GO" id="GO:0015941">
    <property type="term" value="P:pantothenate catabolic process"/>
    <property type="evidence" value="ECO:0007669"/>
    <property type="project" value="InterPro"/>
</dbReference>
<accession>A0A0C1Q2W1</accession>
<feature type="domain" description="Flavoprotein" evidence="5">
    <location>
        <begin position="5"/>
        <end position="177"/>
    </location>
</feature>
<dbReference type="GO" id="GO:0010181">
    <property type="term" value="F:FMN binding"/>
    <property type="evidence" value="ECO:0007669"/>
    <property type="project" value="UniProtKB-UniRule"/>
</dbReference>
<dbReference type="PATRIC" id="fig|1614.7.peg.546"/>
<dbReference type="EC" id="6.3.2.5" evidence="3"/>
<gene>
    <name evidence="3" type="primary">coaBC</name>
    <name evidence="7" type="ORF">LfDm3_0558</name>
</gene>
<keyword evidence="3 4" id="KW-0288">FMN</keyword>
<dbReference type="PANTHER" id="PTHR14359:SF6">
    <property type="entry name" value="PHOSPHOPANTOTHENOYLCYSTEINE DECARBOXYLASE"/>
    <property type="match status" value="1"/>
</dbReference>
<comment type="pathway">
    <text evidence="3 4">Cofactor biosynthesis; coenzyme A biosynthesis; CoA from (R)-pantothenate: step 3/5.</text>
</comment>
<dbReference type="InterPro" id="IPR036551">
    <property type="entry name" value="Flavin_trans-like"/>
</dbReference>
<feature type="binding site" evidence="3">
    <location>
        <position position="341"/>
    </location>
    <ligand>
        <name>CTP</name>
        <dbReference type="ChEBI" id="CHEBI:37563"/>
    </ligand>
</feature>
<dbReference type="AlphaFoldDB" id="A0A0C1Q2W1"/>
<dbReference type="Pfam" id="PF04127">
    <property type="entry name" value="DFP"/>
    <property type="match status" value="1"/>
</dbReference>
<proteinExistence type="inferred from homology"/>
<dbReference type="GO" id="GO:0015937">
    <property type="term" value="P:coenzyme A biosynthetic process"/>
    <property type="evidence" value="ECO:0007669"/>
    <property type="project" value="UniProtKB-UniRule"/>
</dbReference>
<feature type="binding site" evidence="3">
    <location>
        <position position="327"/>
    </location>
    <ligand>
        <name>CTP</name>
        <dbReference type="ChEBI" id="CHEBI:37563"/>
    </ligand>
</feature>
<comment type="similarity">
    <text evidence="3 4">In the N-terminal section; belongs to the HFCD (homo-oligomeric flavin containing Cys decarboxylase) superfamily.</text>
</comment>
<dbReference type="RefSeq" id="WP_039143954.1">
    <property type="nucleotide sequence ID" value="NZ_JOJZ01000010.1"/>
</dbReference>
<comment type="caution">
    <text evidence="7">The sequence shown here is derived from an EMBL/GenBank/DDBJ whole genome shotgun (WGS) entry which is preliminary data.</text>
</comment>
<reference evidence="7 8" key="1">
    <citation type="submission" date="2014-06" db="EMBL/GenBank/DDBJ databases">
        <title>Functional and comparative genomic analyses of the Drosophila gut microbiota identify candidate symbiosis factors.</title>
        <authorList>
            <person name="Newell P.D."/>
            <person name="Chaston J.M."/>
            <person name="Douglas A.E."/>
        </authorList>
    </citation>
    <scope>NUCLEOTIDE SEQUENCE [LARGE SCALE GENOMIC DNA]</scope>
    <source>
        <strain evidence="7 8">DmCS_002</strain>
    </source>
</reference>
<evidence type="ECO:0000256" key="2">
    <source>
        <dbReference type="ARBA" id="ARBA00023239"/>
    </source>
</evidence>
<keyword evidence="1 3" id="KW-0210">Decarboxylase</keyword>
<sequence length="402" mass="44257">MLKGKRVALFVTGSVAAYKAIYLLRIFRKNGVDVKVVMTSFAEKFVSKLTFQVLSKNDVYDDQSYFDDSTTINHIGLAKWADLAVIVPATANFIAKTANGIADNFASTTLLAMDCPKYYAPAMNDVMLDNPATQRNIMQLKHDGAHFIAPKVGLLAEGYSANGRMDEPEEIYHFLDQNFIDGNYKPLDGVNLLVTAGGTREPIDPVRYLSNKSSGKMGYAIAEVAQQMGANVTLISANSHCQVPSGVRVINVHSADQLEQQVQANFPHNRVLIMAAAVSDFKPDHVSSQKIKKDLDHDSLDLHLIKNHDVVSRVAKTKKPDQIVIGFAAETNHPVENATHKLKQKHLDLIVLNDVSNSAIGFNSDDNQVSIISDKGLIKKTNIESKSKIAKEILEILCKRLN</sequence>
<feature type="region of interest" description="Phosphopantothenate--cysteine ligase" evidence="3">
    <location>
        <begin position="192"/>
        <end position="402"/>
    </location>
</feature>
<organism evidence="7 8">
    <name type="scientific">Fructilactobacillus fructivorans</name>
    <dbReference type="NCBI Taxonomy" id="1614"/>
    <lineage>
        <taxon>Bacteria</taxon>
        <taxon>Bacillati</taxon>
        <taxon>Bacillota</taxon>
        <taxon>Bacilli</taxon>
        <taxon>Lactobacillales</taxon>
        <taxon>Lactobacillaceae</taxon>
        <taxon>Fructilactobacillus</taxon>
    </lineage>
</organism>
<comment type="pathway">
    <text evidence="3 4">Cofactor biosynthesis; coenzyme A biosynthesis; CoA from (R)-pantothenate: step 2/5.</text>
</comment>
<evidence type="ECO:0000259" key="6">
    <source>
        <dbReference type="Pfam" id="PF04127"/>
    </source>
</evidence>
<dbReference type="NCBIfam" id="TIGR00521">
    <property type="entry name" value="coaBC_dfp"/>
    <property type="match status" value="1"/>
</dbReference>
<comment type="catalytic activity">
    <reaction evidence="3 4">
        <text>(R)-4'-phosphopantothenate + L-cysteine + CTP = N-[(R)-4-phosphopantothenoyl]-L-cysteine + CMP + diphosphate + H(+)</text>
        <dbReference type="Rhea" id="RHEA:19397"/>
        <dbReference type="ChEBI" id="CHEBI:10986"/>
        <dbReference type="ChEBI" id="CHEBI:15378"/>
        <dbReference type="ChEBI" id="CHEBI:33019"/>
        <dbReference type="ChEBI" id="CHEBI:35235"/>
        <dbReference type="ChEBI" id="CHEBI:37563"/>
        <dbReference type="ChEBI" id="CHEBI:59458"/>
        <dbReference type="ChEBI" id="CHEBI:60377"/>
        <dbReference type="EC" id="6.3.2.5"/>
    </reaction>
</comment>
<evidence type="ECO:0000256" key="4">
    <source>
        <dbReference type="RuleBase" id="RU364078"/>
    </source>
</evidence>
<comment type="similarity">
    <text evidence="3 4">In the C-terminal section; belongs to the PPC synthetase family.</text>
</comment>
<protein>
    <recommendedName>
        <fullName evidence="3">Coenzyme A biosynthesis bifunctional protein CoaBC</fullName>
    </recommendedName>
    <alternativeName>
        <fullName evidence="3">DNA/pantothenate metabolism flavoprotein</fullName>
    </alternativeName>
    <alternativeName>
        <fullName evidence="3">Phosphopantothenoylcysteine synthetase/decarboxylase</fullName>
        <shortName evidence="3">PPCS-PPCDC</shortName>
    </alternativeName>
    <domain>
        <recommendedName>
            <fullName evidence="3">Phosphopantothenoylcysteine decarboxylase</fullName>
            <shortName evidence="3">PPC decarboxylase</shortName>
            <shortName evidence="3">PPC-DC</shortName>
            <ecNumber evidence="3">4.1.1.36</ecNumber>
        </recommendedName>
        <alternativeName>
            <fullName evidence="3">CoaC</fullName>
        </alternativeName>
    </domain>
    <domain>
        <recommendedName>
            <fullName evidence="3">Phosphopantothenate--cysteine ligase</fullName>
            <ecNumber evidence="3">6.3.2.5</ecNumber>
        </recommendedName>
        <alternativeName>
            <fullName evidence="3">CoaB</fullName>
        </alternativeName>
        <alternativeName>
            <fullName evidence="3">Phosphopantothenoylcysteine synthetase</fullName>
            <shortName evidence="3">PPC synthetase</shortName>
            <shortName evidence="3">PPC-S</shortName>
        </alternativeName>
    </domain>
</protein>
<feature type="binding site" evidence="3">
    <location>
        <position position="290"/>
    </location>
    <ligand>
        <name>CTP</name>
        <dbReference type="ChEBI" id="CHEBI:37563"/>
    </ligand>
</feature>
<dbReference type="EC" id="4.1.1.36" evidence="3"/>
<dbReference type="GeneID" id="74913244"/>
<dbReference type="Pfam" id="PF02441">
    <property type="entry name" value="Flavoprotein"/>
    <property type="match status" value="1"/>
</dbReference>
<dbReference type="GO" id="GO:0004632">
    <property type="term" value="F:phosphopantothenate--cysteine ligase activity"/>
    <property type="evidence" value="ECO:0007669"/>
    <property type="project" value="UniProtKB-UniRule"/>
</dbReference>
<dbReference type="InterPro" id="IPR003382">
    <property type="entry name" value="Flavoprotein"/>
</dbReference>
<keyword evidence="3" id="KW-0460">Magnesium</keyword>
<dbReference type="Gene3D" id="3.40.50.1950">
    <property type="entry name" value="Flavin prenyltransferase-like"/>
    <property type="match status" value="1"/>
</dbReference>
<dbReference type="HAMAP" id="MF_02225">
    <property type="entry name" value="CoaBC"/>
    <property type="match status" value="1"/>
</dbReference>
<comment type="catalytic activity">
    <reaction evidence="3 4">
        <text>N-[(R)-4-phosphopantothenoyl]-L-cysteine + H(+) = (R)-4'-phosphopantetheine + CO2</text>
        <dbReference type="Rhea" id="RHEA:16793"/>
        <dbReference type="ChEBI" id="CHEBI:15378"/>
        <dbReference type="ChEBI" id="CHEBI:16526"/>
        <dbReference type="ChEBI" id="CHEBI:59458"/>
        <dbReference type="ChEBI" id="CHEBI:61723"/>
        <dbReference type="EC" id="4.1.1.36"/>
    </reaction>
</comment>
<feature type="binding site" evidence="3">
    <location>
        <position position="345"/>
    </location>
    <ligand>
        <name>CTP</name>
        <dbReference type="ChEBI" id="CHEBI:37563"/>
    </ligand>
</feature>
<comment type="cofactor">
    <cofactor evidence="3">
        <name>Mg(2+)</name>
        <dbReference type="ChEBI" id="CHEBI:18420"/>
    </cofactor>
</comment>
<comment type="function">
    <text evidence="3">Catalyzes two sequential steps in the biosynthesis of coenzyme A. In the first step cysteine is conjugated to 4'-phosphopantothenate to form 4-phosphopantothenoylcysteine. In the second step the latter compound is decarboxylated to form 4'-phosphopantotheine.</text>
</comment>
<dbReference type="EMBL" id="JOJZ01000010">
    <property type="protein sequence ID" value="KID42153.1"/>
    <property type="molecule type" value="Genomic_DNA"/>
</dbReference>
<keyword evidence="8" id="KW-1185">Reference proteome</keyword>
<comment type="caution">
    <text evidence="3">Lacks conserved residue(s) required for the propagation of feature annotation.</text>
</comment>
<dbReference type="InterPro" id="IPR005252">
    <property type="entry name" value="CoaBC"/>
</dbReference>
<dbReference type="SUPFAM" id="SSF102645">
    <property type="entry name" value="CoaB-like"/>
    <property type="match status" value="1"/>
</dbReference>
<dbReference type="OrthoDB" id="9802554at2"/>
<evidence type="ECO:0000313" key="8">
    <source>
        <dbReference type="Proteomes" id="UP000031397"/>
    </source>
</evidence>
<dbReference type="SUPFAM" id="SSF52507">
    <property type="entry name" value="Homo-oligomeric flavin-containing Cys decarboxylases, HFCD"/>
    <property type="match status" value="1"/>
</dbReference>
<evidence type="ECO:0000256" key="3">
    <source>
        <dbReference type="HAMAP-Rule" id="MF_02225"/>
    </source>
</evidence>
<dbReference type="Gene3D" id="3.40.50.10300">
    <property type="entry name" value="CoaB-like"/>
    <property type="match status" value="1"/>
</dbReference>
<dbReference type="GO" id="GO:0004633">
    <property type="term" value="F:phosphopantothenoylcysteine decarboxylase activity"/>
    <property type="evidence" value="ECO:0007669"/>
    <property type="project" value="UniProtKB-UniRule"/>
</dbReference>
<name>A0A0C1Q2W1_9LACO</name>
<dbReference type="GO" id="GO:0071513">
    <property type="term" value="C:phosphopantothenoylcysteine decarboxylase complex"/>
    <property type="evidence" value="ECO:0007669"/>
    <property type="project" value="TreeGrafter"/>
</dbReference>
<keyword evidence="3" id="KW-0479">Metal-binding</keyword>
<evidence type="ECO:0000256" key="1">
    <source>
        <dbReference type="ARBA" id="ARBA00022793"/>
    </source>
</evidence>
<keyword evidence="3 4" id="KW-0436">Ligase</keyword>
<dbReference type="InterPro" id="IPR007085">
    <property type="entry name" value="DNA/pantothenate-metab_flavo_C"/>
</dbReference>
<keyword evidence="3 4" id="KW-0285">Flavoprotein</keyword>
<dbReference type="PANTHER" id="PTHR14359">
    <property type="entry name" value="HOMO-OLIGOMERIC FLAVIN CONTAINING CYS DECARBOXYLASE FAMILY"/>
    <property type="match status" value="1"/>
</dbReference>
<keyword evidence="3" id="KW-0511">Multifunctional enzyme</keyword>
<evidence type="ECO:0000313" key="7">
    <source>
        <dbReference type="EMBL" id="KID42153.1"/>
    </source>
</evidence>
<dbReference type="UniPathway" id="UPA00241">
    <property type="reaction ID" value="UER00353"/>
</dbReference>